<keyword evidence="6" id="KW-0472">Membrane</keyword>
<dbReference type="Proteomes" id="UP001165677">
    <property type="component" value="Unassembled WGS sequence"/>
</dbReference>
<name>A0ABT3EFV1_9FLAO</name>
<comment type="caution">
    <text evidence="6">Lacks conserved residue(s) required for the propagation of feature annotation.</text>
</comment>
<dbReference type="InterPro" id="IPR036286">
    <property type="entry name" value="LexA/Signal_pep-like_sf"/>
</dbReference>
<keyword evidence="6" id="KW-0645">Protease</keyword>
<dbReference type="EC" id="3.4.21.89" evidence="3 6"/>
<proteinExistence type="inferred from homology"/>
<evidence type="ECO:0000256" key="5">
    <source>
        <dbReference type="ARBA" id="ARBA00022801"/>
    </source>
</evidence>
<organism evidence="8 9">
    <name type="scientific">Flavobacterium lacisediminis</name>
    <dbReference type="NCBI Taxonomy" id="2989705"/>
    <lineage>
        <taxon>Bacteria</taxon>
        <taxon>Pseudomonadati</taxon>
        <taxon>Bacteroidota</taxon>
        <taxon>Flavobacteriia</taxon>
        <taxon>Flavobacteriales</taxon>
        <taxon>Flavobacteriaceae</taxon>
        <taxon>Flavobacterium</taxon>
    </lineage>
</organism>
<feature type="transmembrane region" description="Helical" evidence="6">
    <location>
        <begin position="54"/>
        <end position="74"/>
    </location>
</feature>
<dbReference type="PANTHER" id="PTHR43390:SF1">
    <property type="entry name" value="CHLOROPLAST PROCESSING PEPTIDASE"/>
    <property type="match status" value="1"/>
</dbReference>
<accession>A0ABT3EFV1</accession>
<dbReference type="EMBL" id="JAPCIO010000002">
    <property type="protein sequence ID" value="MCW1147439.1"/>
    <property type="molecule type" value="Genomic_DNA"/>
</dbReference>
<feature type="transmembrane region" description="Helical" evidence="6">
    <location>
        <begin position="86"/>
        <end position="104"/>
    </location>
</feature>
<feature type="transmembrane region" description="Helical" evidence="6">
    <location>
        <begin position="558"/>
        <end position="575"/>
    </location>
</feature>
<dbReference type="InterPro" id="IPR019758">
    <property type="entry name" value="Pept_S26A_signal_pept_1_CS"/>
</dbReference>
<dbReference type="Pfam" id="PF10502">
    <property type="entry name" value="Peptidase_S26"/>
    <property type="match status" value="2"/>
</dbReference>
<keyword evidence="9" id="KW-1185">Reference proteome</keyword>
<dbReference type="SUPFAM" id="SSF51306">
    <property type="entry name" value="LexA/Signal peptidase"/>
    <property type="match status" value="2"/>
</dbReference>
<keyword evidence="6" id="KW-1133">Transmembrane helix</keyword>
<dbReference type="RefSeq" id="WP_264368296.1">
    <property type="nucleotide sequence ID" value="NZ_JAPCIO010000002.1"/>
</dbReference>
<dbReference type="InterPro" id="IPR043739">
    <property type="entry name" value="DUF5684"/>
</dbReference>
<protein>
    <recommendedName>
        <fullName evidence="4 6">Signal peptidase I</fullName>
        <ecNumber evidence="3 6">3.4.21.89</ecNumber>
    </recommendedName>
</protein>
<comment type="catalytic activity">
    <reaction evidence="1 6">
        <text>Cleavage of hydrophobic, N-terminal signal or leader sequences from secreted and periplasmic proteins.</text>
        <dbReference type="EC" id="3.4.21.89"/>
    </reaction>
</comment>
<sequence>MEISGWLIFILLVQVIHGIGTWKLYVKAGRKAWEAFIPVYNGIVLMQIINRPKWWILLLFIPVINLFLFPIIWIETLRTFDKKSTLDMVLGVVTLGFYIAYVNYTQETTYHANRDLTAPNKTMDTLGSLSFAIVVATLVHTYFIQPYTIPTSSLEKSLLVGDFLFVSKFHYGARTPMTPIAAPMVHDTLPIVKVKSYSAKPSLPYFRFPALQKIERNDIVVFNWPTDTVYMFRDGLHRYAEKPIDKKTNYVKRCVGLPGDKLEIKNGDLFINGKIENLPERAKTQYSYYTEFDEKTPINENQLFELNTYRSDKFQRYQNKVVFPAITSENVEKLKKIEGLKLLQKNIDTTNTIFSYVFKLDPKQNISEIENIVEKLKENKISATIRKDDNLLFVDYIQTDIVNFIKSQKAVTQTIEKYEIFPHGPNQKNWTKDNLGPIEIPAAGKTVALNQETLPFYKRIIKEYEGNDLKINGNEIRINGQIATSYTFKQDYFWMMGDNRHNSEDSRYWGFVPADHIVGKPIFIWMSIDGINDGLKNWSIRWDRLFTTVSGDGQPKSYFQYFLIALAAYFAFDYFRKKKKNKEEA</sequence>
<gene>
    <name evidence="8" type="primary">lepB</name>
    <name evidence="8" type="ORF">OJ995_04310</name>
</gene>
<evidence type="ECO:0000256" key="2">
    <source>
        <dbReference type="ARBA" id="ARBA00009370"/>
    </source>
</evidence>
<evidence type="ECO:0000256" key="3">
    <source>
        <dbReference type="ARBA" id="ARBA00013208"/>
    </source>
</evidence>
<feature type="transmembrane region" description="Helical" evidence="6">
    <location>
        <begin position="125"/>
        <end position="144"/>
    </location>
</feature>
<feature type="domain" description="Peptidase S26" evidence="7">
    <location>
        <begin position="440"/>
        <end position="526"/>
    </location>
</feature>
<evidence type="ECO:0000313" key="9">
    <source>
        <dbReference type="Proteomes" id="UP001165677"/>
    </source>
</evidence>
<dbReference type="Pfam" id="PF18936">
    <property type="entry name" value="DUF5684"/>
    <property type="match status" value="1"/>
</dbReference>
<feature type="transmembrane region" description="Helical" evidence="6">
    <location>
        <begin position="6"/>
        <end position="26"/>
    </location>
</feature>
<comment type="caution">
    <text evidence="8">The sequence shown here is derived from an EMBL/GenBank/DDBJ whole genome shotgun (WGS) entry which is preliminary data.</text>
</comment>
<evidence type="ECO:0000256" key="1">
    <source>
        <dbReference type="ARBA" id="ARBA00000677"/>
    </source>
</evidence>
<dbReference type="Gene3D" id="2.10.109.10">
    <property type="entry name" value="Umud Fragment, subunit A"/>
    <property type="match status" value="2"/>
</dbReference>
<comment type="similarity">
    <text evidence="2 6">Belongs to the peptidase S26 family.</text>
</comment>
<evidence type="ECO:0000259" key="7">
    <source>
        <dbReference type="Pfam" id="PF10502"/>
    </source>
</evidence>
<dbReference type="PRINTS" id="PR00727">
    <property type="entry name" value="LEADERPTASE"/>
</dbReference>
<evidence type="ECO:0000256" key="6">
    <source>
        <dbReference type="RuleBase" id="RU362042"/>
    </source>
</evidence>
<keyword evidence="5 6" id="KW-0378">Hydrolase</keyword>
<evidence type="ECO:0000313" key="8">
    <source>
        <dbReference type="EMBL" id="MCW1147439.1"/>
    </source>
</evidence>
<dbReference type="InterPro" id="IPR000223">
    <property type="entry name" value="Pept_S26A_signal_pept_1"/>
</dbReference>
<dbReference type="InterPro" id="IPR019533">
    <property type="entry name" value="Peptidase_S26"/>
</dbReference>
<keyword evidence="6" id="KW-0812">Transmembrane</keyword>
<dbReference type="PANTHER" id="PTHR43390">
    <property type="entry name" value="SIGNAL PEPTIDASE I"/>
    <property type="match status" value="1"/>
</dbReference>
<dbReference type="NCBIfam" id="TIGR02227">
    <property type="entry name" value="sigpep_I_bact"/>
    <property type="match status" value="2"/>
</dbReference>
<dbReference type="PROSITE" id="PS00761">
    <property type="entry name" value="SPASE_I_3"/>
    <property type="match status" value="1"/>
</dbReference>
<evidence type="ECO:0000256" key="4">
    <source>
        <dbReference type="ARBA" id="ARBA00019232"/>
    </source>
</evidence>
<reference evidence="8" key="1">
    <citation type="submission" date="2022-10" db="EMBL/GenBank/DDBJ databases">
        <title>Flavobacterium sp. nov., a bacterium isolated from lake sediment.</title>
        <authorList>
            <person name="Qu J.-H."/>
        </authorList>
    </citation>
    <scope>NUCLEOTIDE SEQUENCE</scope>
    <source>
        <strain evidence="8">TH16-21</strain>
    </source>
</reference>
<dbReference type="CDD" id="cd06530">
    <property type="entry name" value="S26_SPase_I"/>
    <property type="match status" value="2"/>
</dbReference>
<comment type="subcellular location">
    <subcellularLocation>
        <location evidence="6">Membrane</location>
        <topology evidence="6">Single-pass type II membrane protein</topology>
    </subcellularLocation>
</comment>
<feature type="domain" description="Peptidase S26" evidence="7">
    <location>
        <begin position="126"/>
        <end position="310"/>
    </location>
</feature>
<dbReference type="GO" id="GO:0009003">
    <property type="term" value="F:signal peptidase activity"/>
    <property type="evidence" value="ECO:0007669"/>
    <property type="project" value="UniProtKB-EC"/>
</dbReference>